<proteinExistence type="predicted"/>
<reference evidence="2 4" key="3">
    <citation type="submission" date="2016-11" db="EMBL/GenBank/DDBJ databases">
        <title>Whole genomes of Flavobacteriaceae.</title>
        <authorList>
            <person name="Stine C."/>
            <person name="Li C."/>
            <person name="Tadesse D."/>
        </authorList>
    </citation>
    <scope>NUCLEOTIDE SEQUENCE [LARGE SCALE GENOMIC DNA]</scope>
    <source>
        <strain evidence="2 4">ATCC BAA-2541</strain>
    </source>
</reference>
<evidence type="ECO:0000313" key="4">
    <source>
        <dbReference type="Proteomes" id="UP000198319"/>
    </source>
</evidence>
<sequence>MIERIEKLEEELKVIRYAYEQNTLFLENDSKNMEELILFNQTILEFMKETDERIKSLQDAFVISTTNTELHFNLIESQGRTIKTILETLQIMQKR</sequence>
<reference evidence="1" key="1">
    <citation type="submission" date="2016-09" db="EMBL/GenBank/DDBJ databases">
        <authorList>
            <person name="Capua I."/>
            <person name="De Benedictis P."/>
            <person name="Joannis T."/>
            <person name="Lombin L.H."/>
            <person name="Cattoli G."/>
        </authorList>
    </citation>
    <scope>NUCLEOTIDE SEQUENCE [LARGE SCALE GENOMIC DNA]</scope>
    <source>
        <strain evidence="1">MSU</strain>
    </source>
</reference>
<evidence type="ECO:0000313" key="3">
    <source>
        <dbReference type="Proteomes" id="UP000180252"/>
    </source>
</evidence>
<dbReference type="STRING" id="1278819.BHE19_12190"/>
<dbReference type="RefSeq" id="WP_070907740.1">
    <property type="nucleotide sequence ID" value="NZ_MIKE01000024.1"/>
</dbReference>
<evidence type="ECO:0000313" key="1">
    <source>
        <dbReference type="EMBL" id="OHT44471.1"/>
    </source>
</evidence>
<organism evidence="1 3">
    <name type="scientific">Flavobacterium tructae</name>
    <dbReference type="NCBI Taxonomy" id="1114873"/>
    <lineage>
        <taxon>Bacteria</taxon>
        <taxon>Pseudomonadati</taxon>
        <taxon>Bacteroidota</taxon>
        <taxon>Flavobacteriia</taxon>
        <taxon>Flavobacteriales</taxon>
        <taxon>Flavobacteriaceae</taxon>
        <taxon>Flavobacterium</taxon>
    </lineage>
</organism>
<evidence type="ECO:0000313" key="2">
    <source>
        <dbReference type="EMBL" id="OXB19393.1"/>
    </source>
</evidence>
<protein>
    <submittedName>
        <fullName evidence="1">Uncharacterized protein</fullName>
    </submittedName>
</protein>
<dbReference type="AlphaFoldDB" id="A0A1S1J4C8"/>
<name>A0A1S1J4C8_9FLAO</name>
<gene>
    <name evidence="2" type="ORF">B0A71_12680</name>
    <name evidence="1" type="ORF">BHE19_12190</name>
</gene>
<keyword evidence="4" id="KW-1185">Reference proteome</keyword>
<dbReference type="Proteomes" id="UP000180252">
    <property type="component" value="Unassembled WGS sequence"/>
</dbReference>
<dbReference type="Proteomes" id="UP000198319">
    <property type="component" value="Unassembled WGS sequence"/>
</dbReference>
<dbReference type="EMBL" id="MIKE01000024">
    <property type="protein sequence ID" value="OHT44471.1"/>
    <property type="molecule type" value="Genomic_DNA"/>
</dbReference>
<dbReference type="EMBL" id="MUHG01000018">
    <property type="protein sequence ID" value="OXB19393.1"/>
    <property type="molecule type" value="Genomic_DNA"/>
</dbReference>
<accession>A0A1S1J4C8</accession>
<comment type="caution">
    <text evidence="1">The sequence shown here is derived from an EMBL/GenBank/DDBJ whole genome shotgun (WGS) entry which is preliminary data.</text>
</comment>
<reference evidence="3" key="2">
    <citation type="submission" date="2016-09" db="EMBL/GenBank/DDBJ databases">
        <authorList>
            <person name="Chen S."/>
            <person name="Walker E."/>
        </authorList>
    </citation>
    <scope>NUCLEOTIDE SEQUENCE [LARGE SCALE GENOMIC DNA]</scope>
    <source>
        <strain evidence="3">MSU</strain>
    </source>
</reference>